<keyword evidence="2" id="KW-1185">Reference proteome</keyword>
<dbReference type="EMBL" id="AFFY01000074">
    <property type="protein sequence ID" value="EHG98513.1"/>
    <property type="molecule type" value="Genomic_DNA"/>
</dbReference>
<name>G5SW48_9BACT</name>
<dbReference type="Proteomes" id="UP000003598">
    <property type="component" value="Unassembled WGS sequence"/>
</dbReference>
<proteinExistence type="predicted"/>
<protein>
    <submittedName>
        <fullName evidence="1">Uncharacterized protein</fullName>
    </submittedName>
</protein>
<reference evidence="1 2" key="1">
    <citation type="submission" date="2011-03" db="EMBL/GenBank/DDBJ databases">
        <authorList>
            <person name="Weinstock G."/>
            <person name="Sodergren E."/>
            <person name="Clifton S."/>
            <person name="Fulton L."/>
            <person name="Fulton B."/>
            <person name="Courtney L."/>
            <person name="Fronick C."/>
            <person name="Harrison M."/>
            <person name="Strong C."/>
            <person name="Farmer C."/>
            <person name="Delahaunty K."/>
            <person name="Markovic C."/>
            <person name="Hall O."/>
            <person name="Minx P."/>
            <person name="Tomlinson C."/>
            <person name="Mitreva M."/>
            <person name="Hou S."/>
            <person name="Chen J."/>
            <person name="Wollam A."/>
            <person name="Pepin K.H."/>
            <person name="Johnson M."/>
            <person name="Bhonagiri V."/>
            <person name="Zhang X."/>
            <person name="Suruliraj S."/>
            <person name="Warren W."/>
            <person name="Chinwalla A."/>
            <person name="Mardis E.R."/>
            <person name="Wilson R.K."/>
        </authorList>
    </citation>
    <scope>NUCLEOTIDE SEQUENCE [LARGE SCALE GENOMIC DNA]</scope>
    <source>
        <strain evidence="1 2">YIT 11840</strain>
    </source>
</reference>
<dbReference type="AlphaFoldDB" id="G5SW48"/>
<gene>
    <name evidence="1" type="ORF">HMPREF9441_03620</name>
</gene>
<dbReference type="STRING" id="762968.HMPREF9441_03620"/>
<comment type="caution">
    <text evidence="1">The sequence shown here is derived from an EMBL/GenBank/DDBJ whole genome shotgun (WGS) entry which is preliminary data.</text>
</comment>
<evidence type="ECO:0000313" key="2">
    <source>
        <dbReference type="Proteomes" id="UP000003598"/>
    </source>
</evidence>
<organism evidence="1 2">
    <name type="scientific">Paraprevotella clara YIT 11840</name>
    <dbReference type="NCBI Taxonomy" id="762968"/>
    <lineage>
        <taxon>Bacteria</taxon>
        <taxon>Pseudomonadati</taxon>
        <taxon>Bacteroidota</taxon>
        <taxon>Bacteroidia</taxon>
        <taxon>Bacteroidales</taxon>
        <taxon>Prevotellaceae</taxon>
        <taxon>Paraprevotella</taxon>
    </lineage>
</organism>
<accession>G5SW48</accession>
<dbReference type="HOGENOM" id="CLU_3255210_0_0_10"/>
<evidence type="ECO:0000313" key="1">
    <source>
        <dbReference type="EMBL" id="EHG98513.1"/>
    </source>
</evidence>
<sequence length="42" mass="4822">MVQKCNKSTEYGNRVFIMPDYGVMITAQGFIMRTAFRKAGFL</sequence>